<keyword evidence="4" id="KW-1185">Reference proteome</keyword>
<dbReference type="PANTHER" id="PTHR44229:SF4">
    <property type="entry name" value="15-HYDROXYPROSTAGLANDIN DEHYDROGENASE [NAD(+)]"/>
    <property type="match status" value="1"/>
</dbReference>
<dbReference type="PANTHER" id="PTHR44229">
    <property type="entry name" value="15-HYDROXYPROSTAGLANDIN DEHYDROGENASE [NAD(+)]"/>
    <property type="match status" value="1"/>
</dbReference>
<dbReference type="SUPFAM" id="SSF51735">
    <property type="entry name" value="NAD(P)-binding Rossmann-fold domains"/>
    <property type="match status" value="1"/>
</dbReference>
<accession>A0AA39CBL1</accession>
<gene>
    <name evidence="3" type="ORF">H2200_013232</name>
</gene>
<evidence type="ECO:0000313" key="3">
    <source>
        <dbReference type="EMBL" id="KAJ9602377.1"/>
    </source>
</evidence>
<dbReference type="AlphaFoldDB" id="A0AA39CBL1"/>
<evidence type="ECO:0000256" key="1">
    <source>
        <dbReference type="ARBA" id="ARBA00006484"/>
    </source>
</evidence>
<dbReference type="EMBL" id="JAPDRK010000027">
    <property type="protein sequence ID" value="KAJ9602377.1"/>
    <property type="molecule type" value="Genomic_DNA"/>
</dbReference>
<evidence type="ECO:0000313" key="4">
    <source>
        <dbReference type="Proteomes" id="UP001172673"/>
    </source>
</evidence>
<keyword evidence="2" id="KW-0560">Oxidoreductase</keyword>
<sequence length="307" mass="33292">MASSKVAILTGAASGMGEALARDLISKGWIVACLDVQKTAGEALVAELGPNALFILCDIADYDQQAKAFSTVWNTYGRIDALLANAGIVDRSSIYILDHRDKDEYWSPSATTIPPKPDTLCTDIDYKAVVYGVQLAIHFMRKNPNPGGMIIATASIAAIHPHPTYPEYCGAKAAVSSPTNFIGHSTYSQKVVNFALCMEPMLKQRENISINLVLPGIVPTKIVPQEMIDAVSPEHRTPTSTIVAAYNYFLDNPTVTGQLVECSADKHFFLPRPELANGTVTKRAVTVWEPLFEKLHSERSGLSDAIA</sequence>
<protein>
    <submittedName>
        <fullName evidence="3">Uncharacterized protein</fullName>
    </submittedName>
</protein>
<proteinExistence type="inferred from homology"/>
<dbReference type="GO" id="GO:0016491">
    <property type="term" value="F:oxidoreductase activity"/>
    <property type="evidence" value="ECO:0007669"/>
    <property type="project" value="UniProtKB-KW"/>
</dbReference>
<comment type="similarity">
    <text evidence="1">Belongs to the short-chain dehydrogenases/reductases (SDR) family.</text>
</comment>
<dbReference type="Gene3D" id="3.40.50.720">
    <property type="entry name" value="NAD(P)-binding Rossmann-like Domain"/>
    <property type="match status" value="1"/>
</dbReference>
<evidence type="ECO:0000256" key="2">
    <source>
        <dbReference type="ARBA" id="ARBA00023002"/>
    </source>
</evidence>
<dbReference type="GO" id="GO:0005737">
    <property type="term" value="C:cytoplasm"/>
    <property type="evidence" value="ECO:0007669"/>
    <property type="project" value="TreeGrafter"/>
</dbReference>
<dbReference type="PRINTS" id="PR00081">
    <property type="entry name" value="GDHRDH"/>
</dbReference>
<organism evidence="3 4">
    <name type="scientific">Cladophialophora chaetospira</name>
    <dbReference type="NCBI Taxonomy" id="386627"/>
    <lineage>
        <taxon>Eukaryota</taxon>
        <taxon>Fungi</taxon>
        <taxon>Dikarya</taxon>
        <taxon>Ascomycota</taxon>
        <taxon>Pezizomycotina</taxon>
        <taxon>Eurotiomycetes</taxon>
        <taxon>Chaetothyriomycetidae</taxon>
        <taxon>Chaetothyriales</taxon>
        <taxon>Herpotrichiellaceae</taxon>
        <taxon>Cladophialophora</taxon>
    </lineage>
</organism>
<name>A0AA39CBL1_9EURO</name>
<comment type="caution">
    <text evidence="3">The sequence shown here is derived from an EMBL/GenBank/DDBJ whole genome shotgun (WGS) entry which is preliminary data.</text>
</comment>
<dbReference type="Pfam" id="PF00106">
    <property type="entry name" value="adh_short"/>
    <property type="match status" value="1"/>
</dbReference>
<dbReference type="InterPro" id="IPR036291">
    <property type="entry name" value="NAD(P)-bd_dom_sf"/>
</dbReference>
<dbReference type="InterPro" id="IPR002347">
    <property type="entry name" value="SDR_fam"/>
</dbReference>
<reference evidence="3" key="1">
    <citation type="submission" date="2022-10" db="EMBL/GenBank/DDBJ databases">
        <title>Culturing micro-colonial fungi from biological soil crusts in the Mojave desert and describing Neophaeococcomyces mojavensis, and introducing the new genera and species Taxawa tesnikishii.</title>
        <authorList>
            <person name="Kurbessoian T."/>
            <person name="Stajich J.E."/>
        </authorList>
    </citation>
    <scope>NUCLEOTIDE SEQUENCE</scope>
    <source>
        <strain evidence="3">TK_41</strain>
    </source>
</reference>
<dbReference type="Proteomes" id="UP001172673">
    <property type="component" value="Unassembled WGS sequence"/>
</dbReference>